<dbReference type="Proteomes" id="UP001186974">
    <property type="component" value="Unassembled WGS sequence"/>
</dbReference>
<comment type="caution">
    <text evidence="1">The sequence shown here is derived from an EMBL/GenBank/DDBJ whole genome shotgun (WGS) entry which is preliminary data.</text>
</comment>
<dbReference type="EMBL" id="JAWDJW010002847">
    <property type="protein sequence ID" value="KAK3077442.1"/>
    <property type="molecule type" value="Genomic_DNA"/>
</dbReference>
<keyword evidence="2" id="KW-1185">Reference proteome</keyword>
<sequence>MTPSAATKLQAQPSEKRRDLARDSYASNGTTIKQRPDSEDGTLTAADPEKYGGEGDRKHGRGQIAPPDNGPERRSSVWDTRGDPFGDEEGNEVKYRTMSWWQASMIMIAETISLGILSLPSVLAGVGMEPGVILIAGLGLLATYTGYTIGQFKMAYPHVHNMADAGEVLFASLGMPAVGRELFGAAQTIFLIFSMGSHVLTFTIAFNAITGHATCTIVWGVVGTALLWLFTIPRTLKKVSYLSVACKIFPRVSVTSKLTKDFAAFISITAAVLITMIGLGITPAPNLHIQATVTTSFAQAFLSVSNIIFAYAGHVAFFSFISELKNPHDFPKALYMLQIIDTT</sequence>
<feature type="non-terminal residue" evidence="1">
    <location>
        <position position="343"/>
    </location>
</feature>
<organism evidence="1 2">
    <name type="scientific">Coniosporium uncinatum</name>
    <dbReference type="NCBI Taxonomy" id="93489"/>
    <lineage>
        <taxon>Eukaryota</taxon>
        <taxon>Fungi</taxon>
        <taxon>Dikarya</taxon>
        <taxon>Ascomycota</taxon>
        <taxon>Pezizomycotina</taxon>
        <taxon>Dothideomycetes</taxon>
        <taxon>Dothideomycetes incertae sedis</taxon>
        <taxon>Coniosporium</taxon>
    </lineage>
</organism>
<evidence type="ECO:0000313" key="2">
    <source>
        <dbReference type="Proteomes" id="UP001186974"/>
    </source>
</evidence>
<evidence type="ECO:0000313" key="1">
    <source>
        <dbReference type="EMBL" id="KAK3077442.1"/>
    </source>
</evidence>
<proteinExistence type="predicted"/>
<reference evidence="1" key="1">
    <citation type="submission" date="2024-09" db="EMBL/GenBank/DDBJ databases">
        <title>Black Yeasts Isolated from many extreme environments.</title>
        <authorList>
            <person name="Coleine C."/>
            <person name="Stajich J.E."/>
            <person name="Selbmann L."/>
        </authorList>
    </citation>
    <scope>NUCLEOTIDE SEQUENCE</scope>
    <source>
        <strain evidence="1">CCFEE 5737</strain>
    </source>
</reference>
<name>A0ACC3DLE5_9PEZI</name>
<gene>
    <name evidence="1" type="ORF">LTS18_010249</name>
</gene>
<protein>
    <submittedName>
        <fullName evidence="1">Uncharacterized protein</fullName>
    </submittedName>
</protein>
<accession>A0ACC3DLE5</accession>